<gene>
    <name evidence="7" type="ORF">BOO71_0015058</name>
</gene>
<evidence type="ECO:0000259" key="5">
    <source>
        <dbReference type="Pfam" id="PF00389"/>
    </source>
</evidence>
<evidence type="ECO:0000256" key="4">
    <source>
        <dbReference type="RuleBase" id="RU003719"/>
    </source>
</evidence>
<dbReference type="GO" id="GO:0016616">
    <property type="term" value="F:oxidoreductase activity, acting on the CH-OH group of donors, NAD or NADP as acceptor"/>
    <property type="evidence" value="ECO:0007669"/>
    <property type="project" value="InterPro"/>
</dbReference>
<evidence type="ECO:0000256" key="2">
    <source>
        <dbReference type="ARBA" id="ARBA00023002"/>
    </source>
</evidence>
<dbReference type="GO" id="GO:0051287">
    <property type="term" value="F:NAD binding"/>
    <property type="evidence" value="ECO:0007669"/>
    <property type="project" value="InterPro"/>
</dbReference>
<accession>A0A1U7NR47</accession>
<dbReference type="Gene3D" id="3.40.50.720">
    <property type="entry name" value="NAD(P)-binding Rossmann-like Domain"/>
    <property type="match status" value="2"/>
</dbReference>
<comment type="similarity">
    <text evidence="1 4">Belongs to the D-isomer specific 2-hydroxyacid dehydrogenase family.</text>
</comment>
<organism evidence="7 8">
    <name type="scientific">Deinococcus marmoris</name>
    <dbReference type="NCBI Taxonomy" id="249408"/>
    <lineage>
        <taxon>Bacteria</taxon>
        <taxon>Thermotogati</taxon>
        <taxon>Deinococcota</taxon>
        <taxon>Deinococci</taxon>
        <taxon>Deinococcales</taxon>
        <taxon>Deinococcaceae</taxon>
        <taxon>Deinococcus</taxon>
    </lineage>
</organism>
<evidence type="ECO:0000256" key="3">
    <source>
        <dbReference type="ARBA" id="ARBA00023027"/>
    </source>
</evidence>
<sequence>MIRPVSPSFASAPRVLVVSESFHDLPAARRVLEEAGCQVTYIWPPVSLSEVPAEQVAQADAIVMGRVLTSPAELGLARRARVVALHTSGHDNIDIAAASNQGVLVTNVRGVNAEVCADFGMGLILATSRQIVLGDKSIREGHWFSKTISSPDVSGATLGVIGLGLIGKALVKRAAAFDMRILAFTRTPDHDFAAQYGVEYAPLDTLLESVDVVSLTTSLSPSNVGMIGERELRLMKPSAVLVNIARGELIDEAALYQALKGGWIAGAGLDVFCQEPLTSSPFFELDNVVLTPHMAGLTNGAKTRAAVRAAKNALAALTGQVPDDAVNPQAAQVWQERQTEVMHGG</sequence>
<dbReference type="FunFam" id="3.40.50.720:FF:000203">
    <property type="entry name" value="D-3-phosphoglycerate dehydrogenase (SerA)"/>
    <property type="match status" value="1"/>
</dbReference>
<dbReference type="InterPro" id="IPR036291">
    <property type="entry name" value="NAD(P)-bd_dom_sf"/>
</dbReference>
<dbReference type="InterPro" id="IPR029753">
    <property type="entry name" value="D-isomer_DH_CS"/>
</dbReference>
<dbReference type="SUPFAM" id="SSF52283">
    <property type="entry name" value="Formate/glycerate dehydrogenase catalytic domain-like"/>
    <property type="match status" value="1"/>
</dbReference>
<name>A0A1U7NR47_9DEIO</name>
<dbReference type="InterPro" id="IPR006140">
    <property type="entry name" value="D-isomer_DH_NAD-bd"/>
</dbReference>
<keyword evidence="2 4" id="KW-0560">Oxidoreductase</keyword>
<dbReference type="InterPro" id="IPR050857">
    <property type="entry name" value="D-2-hydroxyacid_DH"/>
</dbReference>
<dbReference type="EMBL" id="MSTI01000183">
    <property type="protein sequence ID" value="OLV15386.1"/>
    <property type="molecule type" value="Genomic_DNA"/>
</dbReference>
<dbReference type="Pfam" id="PF02826">
    <property type="entry name" value="2-Hacid_dh_C"/>
    <property type="match status" value="1"/>
</dbReference>
<dbReference type="InterPro" id="IPR006139">
    <property type="entry name" value="D-isomer_2_OHA_DH_cat_dom"/>
</dbReference>
<evidence type="ECO:0000256" key="1">
    <source>
        <dbReference type="ARBA" id="ARBA00005854"/>
    </source>
</evidence>
<feature type="domain" description="D-isomer specific 2-hydroxyacid dehydrogenase NAD-binding" evidence="6">
    <location>
        <begin position="121"/>
        <end position="295"/>
    </location>
</feature>
<dbReference type="SUPFAM" id="SSF51735">
    <property type="entry name" value="NAD(P)-binding Rossmann-fold domains"/>
    <property type="match status" value="1"/>
</dbReference>
<dbReference type="OrthoDB" id="9805416at2"/>
<dbReference type="Proteomes" id="UP000186607">
    <property type="component" value="Unassembled WGS sequence"/>
</dbReference>
<evidence type="ECO:0000313" key="8">
    <source>
        <dbReference type="Proteomes" id="UP000186607"/>
    </source>
</evidence>
<keyword evidence="3" id="KW-0520">NAD</keyword>
<comment type="caution">
    <text evidence="7">The sequence shown here is derived from an EMBL/GenBank/DDBJ whole genome shotgun (WGS) entry which is preliminary data.</text>
</comment>
<evidence type="ECO:0000313" key="7">
    <source>
        <dbReference type="EMBL" id="OLV15386.1"/>
    </source>
</evidence>
<reference evidence="7 8" key="1">
    <citation type="submission" date="2017-01" db="EMBL/GenBank/DDBJ databases">
        <title>Genome Analysis of Deinococcus marmoris KOPRI26562.</title>
        <authorList>
            <person name="Kim J.H."/>
            <person name="Oh H.-M."/>
        </authorList>
    </citation>
    <scope>NUCLEOTIDE SEQUENCE [LARGE SCALE GENOMIC DNA]</scope>
    <source>
        <strain evidence="7 8">KOPRI26562</strain>
    </source>
</reference>
<dbReference type="PANTHER" id="PTHR42789:SF1">
    <property type="entry name" value="D-ISOMER SPECIFIC 2-HYDROXYACID DEHYDROGENASE FAMILY PROTEIN (AFU_ORTHOLOGUE AFUA_6G10090)"/>
    <property type="match status" value="1"/>
</dbReference>
<feature type="domain" description="D-isomer specific 2-hydroxyacid dehydrogenase catalytic" evidence="5">
    <location>
        <begin position="25"/>
        <end position="327"/>
    </location>
</feature>
<protein>
    <submittedName>
        <fullName evidence="7">D-3-phosphoglycerate dehydrogenase</fullName>
    </submittedName>
</protein>
<dbReference type="Pfam" id="PF00389">
    <property type="entry name" value="2-Hacid_dh"/>
    <property type="match status" value="1"/>
</dbReference>
<keyword evidence="8" id="KW-1185">Reference proteome</keyword>
<dbReference type="PROSITE" id="PS00671">
    <property type="entry name" value="D_2_HYDROXYACID_DH_3"/>
    <property type="match status" value="1"/>
</dbReference>
<dbReference type="STRING" id="249408.BOO71_0015058"/>
<dbReference type="AlphaFoldDB" id="A0A1U7NR47"/>
<proteinExistence type="inferred from homology"/>
<evidence type="ECO:0000259" key="6">
    <source>
        <dbReference type="Pfam" id="PF02826"/>
    </source>
</evidence>
<dbReference type="PANTHER" id="PTHR42789">
    <property type="entry name" value="D-ISOMER SPECIFIC 2-HYDROXYACID DEHYDROGENASE FAMILY PROTEIN (AFU_ORTHOLOGUE AFUA_6G10090)"/>
    <property type="match status" value="1"/>
</dbReference>